<reference evidence="2 3" key="1">
    <citation type="submission" date="2010-04" db="EMBL/GenBank/DDBJ databases">
        <authorList>
            <person name="Qin X."/>
            <person name="Bachman B."/>
            <person name="Battles P."/>
            <person name="Bell A."/>
            <person name="Bess C."/>
            <person name="Bickham C."/>
            <person name="Chaboub L."/>
            <person name="Chen D."/>
            <person name="Coyle M."/>
            <person name="Deiros D.R."/>
            <person name="Dinh H."/>
            <person name="Forbes L."/>
            <person name="Fowler G."/>
            <person name="Francisco L."/>
            <person name="Fu Q."/>
            <person name="Gubbala S."/>
            <person name="Hale W."/>
            <person name="Han Y."/>
            <person name="Hemphill L."/>
            <person name="Highlander S.K."/>
            <person name="Hirani K."/>
            <person name="Hogues M."/>
            <person name="Jackson L."/>
            <person name="Jakkamsetti A."/>
            <person name="Javaid M."/>
            <person name="Jiang H."/>
            <person name="Korchina V."/>
            <person name="Kovar C."/>
            <person name="Lara F."/>
            <person name="Lee S."/>
            <person name="Mata R."/>
            <person name="Mathew T."/>
            <person name="Moen C."/>
            <person name="Morales K."/>
            <person name="Munidasa M."/>
            <person name="Nazareth L."/>
            <person name="Ngo R."/>
            <person name="Nguyen L."/>
            <person name="Okwuonu G."/>
            <person name="Ongeri F."/>
            <person name="Patil S."/>
            <person name="Petrosino J."/>
            <person name="Pham C."/>
            <person name="Pham P."/>
            <person name="Pu L.-L."/>
            <person name="Puazo M."/>
            <person name="Raj R."/>
            <person name="Reid J."/>
            <person name="Rouhana J."/>
            <person name="Saada N."/>
            <person name="Shang Y."/>
            <person name="Simmons D."/>
            <person name="Thornton R."/>
            <person name="Warren J."/>
            <person name="Weissenberger G."/>
            <person name="Zhang J."/>
            <person name="Zhang L."/>
            <person name="Zhou C."/>
            <person name="Zhu D."/>
            <person name="Muzny D."/>
            <person name="Worley K."/>
            <person name="Gibbs R."/>
        </authorList>
    </citation>
    <scope>NUCLEOTIDE SEQUENCE [LARGE SCALE GENOMIC DNA]</scope>
    <source>
        <strain evidence="2 3">ATCC 49957</strain>
    </source>
</reference>
<organism evidence="2 3">
    <name type="scientific">Pseudoroseomonas cervicalis ATCC 49957</name>
    <dbReference type="NCBI Taxonomy" id="525371"/>
    <lineage>
        <taxon>Bacteria</taxon>
        <taxon>Pseudomonadati</taxon>
        <taxon>Pseudomonadota</taxon>
        <taxon>Alphaproteobacteria</taxon>
        <taxon>Acetobacterales</taxon>
        <taxon>Roseomonadaceae</taxon>
        <taxon>Roseomonas</taxon>
    </lineage>
</organism>
<evidence type="ECO:0000256" key="1">
    <source>
        <dbReference type="SAM" id="MobiDB-lite"/>
    </source>
</evidence>
<comment type="caution">
    <text evidence="2">The sequence shown here is derived from an EMBL/GenBank/DDBJ whole genome shotgun (WGS) entry which is preliminary data.</text>
</comment>
<sequence>MTEVLPEALRAIADALPPLVLPEGHDPLAEGILMAHQRAWLEDSADLKLAEKGRRTGITYAEALDGTIIAASSREAGGDNVFYVGDTKDKGLEFLRYVAHFARVVQGELAHIEEWLFEDKPEDGKPSKFIAAYRVRFASGFQVAALSSRPANIRGLQGVVVIDEAAFHADVAAVLDAVNALIIWGGRIRIISSHNGEDSPFNQLIKDTRAGLYDYSIHRIPFSLAVKNGLYERVCLMRGWTPTREGKAQWMSKILRAYGPRHEARDEELEAIPRKSSGAYLPRSLVQRAQSAGIPILRWSKGESWYLDDGRMAEARRWFREEVRPHLDRLDRRRRTALGQDFARDGDLSVIVVAQETDQPGSWRTSFQLELRRIPFDVQQWVLMEILDALPRFLRAALDARGNGQSHAEAAQQKWGTELILCVKATVAWYAAAFPEYRAALEDLSWILPAGEDVLADHRLAILKNGLPGVSDLHVKGSDGEDRHGDSMIASLLAHYATAGEVHQYGYQAARPKIPDPWRGSRRDDERRAIGRDFRGAI</sequence>
<dbReference type="Gene3D" id="3.40.50.300">
    <property type="entry name" value="P-loop containing nucleotide triphosphate hydrolases"/>
    <property type="match status" value="1"/>
</dbReference>
<gene>
    <name evidence="2" type="ORF">HMPREF0731_2178</name>
</gene>
<accession>D5RM67</accession>
<dbReference type="OrthoDB" id="9801658at2"/>
<dbReference type="HOGENOM" id="CLU_030701_0_0_5"/>
<dbReference type="EMBL" id="ADVL01000351">
    <property type="protein sequence ID" value="EFH11619.1"/>
    <property type="molecule type" value="Genomic_DNA"/>
</dbReference>
<feature type="region of interest" description="Disordered" evidence="1">
    <location>
        <begin position="516"/>
        <end position="538"/>
    </location>
</feature>
<protein>
    <recommendedName>
        <fullName evidence="4">Mu-like prophage FluMu protein gp28</fullName>
    </recommendedName>
</protein>
<evidence type="ECO:0000313" key="2">
    <source>
        <dbReference type="EMBL" id="EFH11619.1"/>
    </source>
</evidence>
<dbReference type="RefSeq" id="WP_007004595.1">
    <property type="nucleotide sequence ID" value="NZ_GG770779.1"/>
</dbReference>
<dbReference type="Gene3D" id="3.30.420.240">
    <property type="match status" value="1"/>
</dbReference>
<evidence type="ECO:0000313" key="3">
    <source>
        <dbReference type="Proteomes" id="UP000005324"/>
    </source>
</evidence>
<dbReference type="Proteomes" id="UP000005324">
    <property type="component" value="Unassembled WGS sequence"/>
</dbReference>
<proteinExistence type="predicted"/>
<evidence type="ECO:0008006" key="4">
    <source>
        <dbReference type="Google" id="ProtNLM"/>
    </source>
</evidence>
<dbReference type="InterPro" id="IPR012036">
    <property type="entry name" value="Phage_Mu_Gp28"/>
</dbReference>
<name>D5RM67_9PROT</name>
<dbReference type="InterPro" id="IPR027417">
    <property type="entry name" value="P-loop_NTPase"/>
</dbReference>
<keyword evidence="3" id="KW-1185">Reference proteome</keyword>
<dbReference type="AlphaFoldDB" id="D5RM67"/>
<dbReference type="PIRSF" id="PIRSF007056">
    <property type="entry name" value="UCP007056"/>
    <property type="match status" value="1"/>
</dbReference>